<evidence type="ECO:0000256" key="5">
    <source>
        <dbReference type="ARBA" id="ARBA00022989"/>
    </source>
</evidence>
<feature type="transmembrane region" description="Helical" evidence="7">
    <location>
        <begin position="265"/>
        <end position="282"/>
    </location>
</feature>
<dbReference type="CDD" id="cd17477">
    <property type="entry name" value="MFS_YcaD_like"/>
    <property type="match status" value="1"/>
</dbReference>
<dbReference type="SUPFAM" id="SSF103473">
    <property type="entry name" value="MFS general substrate transporter"/>
    <property type="match status" value="1"/>
</dbReference>
<dbReference type="GO" id="GO:0005886">
    <property type="term" value="C:plasma membrane"/>
    <property type="evidence" value="ECO:0007669"/>
    <property type="project" value="UniProtKB-SubCell"/>
</dbReference>
<keyword evidence="10" id="KW-1185">Reference proteome</keyword>
<feature type="transmembrane region" description="Helical" evidence="7">
    <location>
        <begin position="38"/>
        <end position="60"/>
    </location>
</feature>
<feature type="domain" description="Major facilitator superfamily (MFS) profile" evidence="8">
    <location>
        <begin position="6"/>
        <end position="377"/>
    </location>
</feature>
<comment type="subcellular location">
    <subcellularLocation>
        <location evidence="1">Cell membrane</location>
        <topology evidence="1">Multi-pass membrane protein</topology>
    </subcellularLocation>
</comment>
<feature type="transmembrane region" description="Helical" evidence="7">
    <location>
        <begin position="352"/>
        <end position="370"/>
    </location>
</feature>
<evidence type="ECO:0000256" key="3">
    <source>
        <dbReference type="ARBA" id="ARBA00022475"/>
    </source>
</evidence>
<dbReference type="Proteomes" id="UP000268033">
    <property type="component" value="Unassembled WGS sequence"/>
</dbReference>
<proteinExistence type="predicted"/>
<dbReference type="AlphaFoldDB" id="A0A3N1PCX8"/>
<keyword evidence="2" id="KW-0813">Transport</keyword>
<keyword evidence="4 7" id="KW-0812">Transmembrane</keyword>
<dbReference type="STRING" id="584787.GCA_001247655_03106"/>
<feature type="transmembrane region" description="Helical" evidence="7">
    <location>
        <begin position="199"/>
        <end position="223"/>
    </location>
</feature>
<feature type="transmembrane region" description="Helical" evidence="7">
    <location>
        <begin position="288"/>
        <end position="307"/>
    </location>
</feature>
<dbReference type="Pfam" id="PF07690">
    <property type="entry name" value="MFS_1"/>
    <property type="match status" value="1"/>
</dbReference>
<feature type="transmembrane region" description="Helical" evidence="7">
    <location>
        <begin position="328"/>
        <end position="346"/>
    </location>
</feature>
<evidence type="ECO:0000256" key="4">
    <source>
        <dbReference type="ARBA" id="ARBA00022692"/>
    </source>
</evidence>
<dbReference type="EMBL" id="RJUL01000002">
    <property type="protein sequence ID" value="ROQ29804.1"/>
    <property type="molecule type" value="Genomic_DNA"/>
</dbReference>
<evidence type="ECO:0000256" key="7">
    <source>
        <dbReference type="SAM" id="Phobius"/>
    </source>
</evidence>
<evidence type="ECO:0000259" key="8">
    <source>
        <dbReference type="PROSITE" id="PS50850"/>
    </source>
</evidence>
<dbReference type="PANTHER" id="PTHR23521:SF2">
    <property type="entry name" value="TRANSPORTER MFS SUPERFAMILY"/>
    <property type="match status" value="1"/>
</dbReference>
<gene>
    <name evidence="9" type="ORF">EDC28_102176</name>
</gene>
<feature type="transmembrane region" description="Helical" evidence="7">
    <location>
        <begin position="157"/>
        <end position="178"/>
    </location>
</feature>
<dbReference type="InterPro" id="IPR036259">
    <property type="entry name" value="MFS_trans_sf"/>
</dbReference>
<accession>A0A3N1PCX8</accession>
<evidence type="ECO:0000256" key="2">
    <source>
        <dbReference type="ARBA" id="ARBA00022448"/>
    </source>
</evidence>
<keyword evidence="3" id="KW-1003">Cell membrane</keyword>
<dbReference type="PROSITE" id="PS00216">
    <property type="entry name" value="SUGAR_TRANSPORT_1"/>
    <property type="match status" value="1"/>
</dbReference>
<dbReference type="PANTHER" id="PTHR23521">
    <property type="entry name" value="TRANSPORTER MFS SUPERFAMILY"/>
    <property type="match status" value="1"/>
</dbReference>
<evidence type="ECO:0000313" key="9">
    <source>
        <dbReference type="EMBL" id="ROQ29804.1"/>
    </source>
</evidence>
<name>A0A3N1PCX8_9GAMM</name>
<dbReference type="PROSITE" id="PS50850">
    <property type="entry name" value="MFS"/>
    <property type="match status" value="1"/>
</dbReference>
<dbReference type="InterPro" id="IPR005829">
    <property type="entry name" value="Sugar_transporter_CS"/>
</dbReference>
<organism evidence="9 10">
    <name type="scientific">Gallaecimonas pentaromativorans</name>
    <dbReference type="NCBI Taxonomy" id="584787"/>
    <lineage>
        <taxon>Bacteria</taxon>
        <taxon>Pseudomonadati</taxon>
        <taxon>Pseudomonadota</taxon>
        <taxon>Gammaproteobacteria</taxon>
        <taxon>Enterobacterales</taxon>
        <taxon>Gallaecimonadaceae</taxon>
        <taxon>Gallaecimonas</taxon>
    </lineage>
</organism>
<dbReference type="GO" id="GO:0022857">
    <property type="term" value="F:transmembrane transporter activity"/>
    <property type="evidence" value="ECO:0007669"/>
    <property type="project" value="InterPro"/>
</dbReference>
<dbReference type="InterPro" id="IPR047200">
    <property type="entry name" value="MFS_YcaD-like"/>
</dbReference>
<dbReference type="Gene3D" id="1.20.1250.20">
    <property type="entry name" value="MFS general substrate transporter like domains"/>
    <property type="match status" value="2"/>
</dbReference>
<dbReference type="InterPro" id="IPR011701">
    <property type="entry name" value="MFS"/>
</dbReference>
<keyword evidence="6 7" id="KW-0472">Membrane</keyword>
<dbReference type="InterPro" id="IPR005828">
    <property type="entry name" value="MFS_sugar_transport-like"/>
</dbReference>
<feature type="transmembrane region" description="Helical" evidence="7">
    <location>
        <begin position="101"/>
        <end position="120"/>
    </location>
</feature>
<reference evidence="9 10" key="1">
    <citation type="submission" date="2018-11" db="EMBL/GenBank/DDBJ databases">
        <title>Genomic Encyclopedia of Type Strains, Phase IV (KMG-IV): sequencing the most valuable type-strain genomes for metagenomic binning, comparative biology and taxonomic classification.</title>
        <authorList>
            <person name="Goeker M."/>
        </authorList>
    </citation>
    <scope>NUCLEOTIDE SEQUENCE [LARGE SCALE GENOMIC DNA]</scope>
    <source>
        <strain evidence="9 10">DSM 21945</strain>
    </source>
</reference>
<evidence type="ECO:0000256" key="1">
    <source>
        <dbReference type="ARBA" id="ARBA00004651"/>
    </source>
</evidence>
<protein>
    <submittedName>
        <fullName evidence="9">UMF2 family putative MFS family transporter</fullName>
    </submittedName>
</protein>
<sequence length="379" mass="40657">MMFSRPVVLLLLGLLLLTISIAVQNTLVPLWLTKAQVSTAGIGSVTSLYFVGNLVGTLLAGRLINRLGFAVTYQLVCLVFVLAVSGLWLSHSLAGWLGWRFLAGVACACIWVVVESWLMLKGEATQRSQLLAAYMVVYYLGTVVGQMLLTVTNTEMAAVLVWVAALIGVAMVPVALAGHSRHQIVRQRSPLLAMIRLKSARSGVLGCVLAGVVLGCLYGLLPVFLARQHFDDAQVGRWMAVLVAAGIMGQWPTGRLADRFGRRPVVLGQMVIMTLSALWLSVMGSRHGFALSLVGLGVVAFTLYPVAMAWACEQVSSEQLVAMNQALLLSYCLGSLAGPALAAVLMDRFSDSGLFTLIALVTMVVGAWCWRQRPAVLAV</sequence>
<feature type="transmembrane region" description="Helical" evidence="7">
    <location>
        <begin position="67"/>
        <end position="89"/>
    </location>
</feature>
<dbReference type="NCBIfam" id="NF002962">
    <property type="entry name" value="PRK03633.1"/>
    <property type="match status" value="1"/>
</dbReference>
<comment type="caution">
    <text evidence="9">The sequence shown here is derived from an EMBL/GenBank/DDBJ whole genome shotgun (WGS) entry which is preliminary data.</text>
</comment>
<keyword evidence="5 7" id="KW-1133">Transmembrane helix</keyword>
<dbReference type="InterPro" id="IPR020846">
    <property type="entry name" value="MFS_dom"/>
</dbReference>
<dbReference type="Pfam" id="PF00083">
    <property type="entry name" value="Sugar_tr"/>
    <property type="match status" value="1"/>
</dbReference>
<evidence type="ECO:0000256" key="6">
    <source>
        <dbReference type="ARBA" id="ARBA00023136"/>
    </source>
</evidence>
<feature type="transmembrane region" description="Helical" evidence="7">
    <location>
        <begin position="132"/>
        <end position="151"/>
    </location>
</feature>
<evidence type="ECO:0000313" key="10">
    <source>
        <dbReference type="Proteomes" id="UP000268033"/>
    </source>
</evidence>